<feature type="transmembrane region" description="Helical" evidence="11">
    <location>
        <begin position="17"/>
        <end position="36"/>
    </location>
</feature>
<comment type="caution">
    <text evidence="13">The sequence shown here is derived from an EMBL/GenBank/DDBJ whole genome shotgun (WGS) entry which is preliminary data.</text>
</comment>
<evidence type="ECO:0000256" key="8">
    <source>
        <dbReference type="ARBA" id="ARBA00022989"/>
    </source>
</evidence>
<evidence type="ECO:0000256" key="1">
    <source>
        <dbReference type="ARBA" id="ARBA00004383"/>
    </source>
</evidence>
<keyword evidence="6 11" id="KW-0812">Transmembrane</keyword>
<dbReference type="Gene3D" id="3.30.1150.10">
    <property type="match status" value="1"/>
</dbReference>
<dbReference type="GO" id="GO:0031992">
    <property type="term" value="F:energy transducer activity"/>
    <property type="evidence" value="ECO:0007669"/>
    <property type="project" value="TreeGrafter"/>
</dbReference>
<gene>
    <name evidence="13" type="ORF">C5470_05975</name>
</gene>
<dbReference type="GO" id="GO:0015031">
    <property type="term" value="P:protein transport"/>
    <property type="evidence" value="ECO:0007669"/>
    <property type="project" value="UniProtKB-KW"/>
</dbReference>
<comment type="subcellular location">
    <subcellularLocation>
        <location evidence="1">Cell inner membrane</location>
        <topology evidence="1">Single-pass membrane protein</topology>
        <orientation evidence="1">Periplasmic side</orientation>
    </subcellularLocation>
</comment>
<reference evidence="13 14" key="1">
    <citation type="submission" date="2018-02" db="EMBL/GenBank/DDBJ databases">
        <authorList>
            <person name="Machado R.A."/>
        </authorList>
    </citation>
    <scope>NUCLEOTIDE SEQUENCE [LARGE SCALE GENOMIC DNA]</scope>
    <source>
        <strain evidence="13 14">DSM 23271</strain>
    </source>
</reference>
<evidence type="ECO:0000256" key="4">
    <source>
        <dbReference type="ARBA" id="ARBA00022475"/>
    </source>
</evidence>
<proteinExistence type="inferred from homology"/>
<evidence type="ECO:0000256" key="9">
    <source>
        <dbReference type="ARBA" id="ARBA00023136"/>
    </source>
</evidence>
<accession>A0A7X5QKH8</accession>
<evidence type="ECO:0000256" key="3">
    <source>
        <dbReference type="ARBA" id="ARBA00022448"/>
    </source>
</evidence>
<evidence type="ECO:0000256" key="5">
    <source>
        <dbReference type="ARBA" id="ARBA00022519"/>
    </source>
</evidence>
<evidence type="ECO:0000313" key="13">
    <source>
        <dbReference type="EMBL" id="NHB95997.1"/>
    </source>
</evidence>
<dbReference type="InterPro" id="IPR006260">
    <property type="entry name" value="TonB/TolA_C"/>
</dbReference>
<evidence type="ECO:0000256" key="10">
    <source>
        <dbReference type="SAM" id="MobiDB-lite"/>
    </source>
</evidence>
<organism evidence="13 14">
    <name type="scientific">Photorhabdus stackebrandtii</name>
    <dbReference type="NCBI Taxonomy" id="1123042"/>
    <lineage>
        <taxon>Bacteria</taxon>
        <taxon>Pseudomonadati</taxon>
        <taxon>Pseudomonadota</taxon>
        <taxon>Gammaproteobacteria</taxon>
        <taxon>Enterobacterales</taxon>
        <taxon>Morganellaceae</taxon>
        <taxon>Photorhabdus</taxon>
    </lineage>
</organism>
<dbReference type="InterPro" id="IPR037682">
    <property type="entry name" value="TonB_C"/>
</dbReference>
<keyword evidence="3" id="KW-0813">Transport</keyword>
<evidence type="ECO:0000256" key="2">
    <source>
        <dbReference type="ARBA" id="ARBA00006555"/>
    </source>
</evidence>
<evidence type="ECO:0000256" key="6">
    <source>
        <dbReference type="ARBA" id="ARBA00022692"/>
    </source>
</evidence>
<dbReference type="PROSITE" id="PS52015">
    <property type="entry name" value="TONB_CTD"/>
    <property type="match status" value="1"/>
</dbReference>
<evidence type="ECO:0000256" key="11">
    <source>
        <dbReference type="SAM" id="Phobius"/>
    </source>
</evidence>
<dbReference type="PANTHER" id="PTHR33446">
    <property type="entry name" value="PROTEIN TONB-RELATED"/>
    <property type="match status" value="1"/>
</dbReference>
<keyword evidence="14" id="KW-1185">Reference proteome</keyword>
<name>A0A7X5QKH8_9GAMM</name>
<dbReference type="AlphaFoldDB" id="A0A7X5QKH8"/>
<keyword evidence="5" id="KW-0997">Cell inner membrane</keyword>
<protein>
    <submittedName>
        <fullName evidence="13">Energy transducer TonB</fullName>
    </submittedName>
</protein>
<dbReference type="GO" id="GO:0098797">
    <property type="term" value="C:plasma membrane protein complex"/>
    <property type="evidence" value="ECO:0007669"/>
    <property type="project" value="TreeGrafter"/>
</dbReference>
<dbReference type="Proteomes" id="UP000547931">
    <property type="component" value="Unassembled WGS sequence"/>
</dbReference>
<dbReference type="RefSeq" id="WP_166286737.1">
    <property type="nucleotide sequence ID" value="NZ_CAWPIE010000005.1"/>
</dbReference>
<evidence type="ECO:0000313" key="14">
    <source>
        <dbReference type="Proteomes" id="UP000547931"/>
    </source>
</evidence>
<keyword evidence="8 11" id="KW-1133">Transmembrane helix</keyword>
<dbReference type="SUPFAM" id="SSF74653">
    <property type="entry name" value="TolA/TonB C-terminal domain"/>
    <property type="match status" value="1"/>
</dbReference>
<dbReference type="Pfam" id="PF03544">
    <property type="entry name" value="TonB_C"/>
    <property type="match status" value="1"/>
</dbReference>
<dbReference type="GO" id="GO:0055085">
    <property type="term" value="P:transmembrane transport"/>
    <property type="evidence" value="ECO:0007669"/>
    <property type="project" value="InterPro"/>
</dbReference>
<feature type="domain" description="TonB C-terminal" evidence="12">
    <location>
        <begin position="173"/>
        <end position="269"/>
    </location>
</feature>
<comment type="similarity">
    <text evidence="2">Belongs to the TonB family.</text>
</comment>
<sequence length="269" mass="30208">MLTLTNPIFRTSPVNKGLAFIIAIAAHCIWIVWIICQPEEIQSELMPPPAVMMEFSLLTEAVHQVQKQPIGLEQQLSVASRQQESAVNEMKTPELIKNEQAQILVHKPKKQKKNPEELKKTPPVKRQQAEEESEKSQSSAARVSSTATSANLTSRVAASYDSDSNAVVDADALWRAEVIGHLNRYKRYPEDAQRRNRIGRPTVRFTINKQGYVTNSDVVRRSGTHSLDREAKQVLARAQPLPIPPDSVLKGSEITIELPIDFNLTNRIF</sequence>
<feature type="region of interest" description="Disordered" evidence="10">
    <location>
        <begin position="100"/>
        <end position="151"/>
    </location>
</feature>
<dbReference type="InterPro" id="IPR051045">
    <property type="entry name" value="TonB-dependent_transducer"/>
</dbReference>
<keyword evidence="7" id="KW-0653">Protein transport</keyword>
<dbReference type="PANTHER" id="PTHR33446:SF2">
    <property type="entry name" value="PROTEIN TONB"/>
    <property type="match status" value="1"/>
</dbReference>
<dbReference type="NCBIfam" id="TIGR01352">
    <property type="entry name" value="tonB_Cterm"/>
    <property type="match status" value="1"/>
</dbReference>
<evidence type="ECO:0000256" key="7">
    <source>
        <dbReference type="ARBA" id="ARBA00022927"/>
    </source>
</evidence>
<feature type="compositionally biased region" description="Low complexity" evidence="10">
    <location>
        <begin position="136"/>
        <end position="151"/>
    </location>
</feature>
<keyword evidence="9 11" id="KW-0472">Membrane</keyword>
<evidence type="ECO:0000259" key="12">
    <source>
        <dbReference type="PROSITE" id="PS52015"/>
    </source>
</evidence>
<keyword evidence="4" id="KW-1003">Cell membrane</keyword>
<dbReference type="EMBL" id="PUJV01000005">
    <property type="protein sequence ID" value="NHB95997.1"/>
    <property type="molecule type" value="Genomic_DNA"/>
</dbReference>